<proteinExistence type="predicted"/>
<protein>
    <submittedName>
        <fullName evidence="2">Heterokaryon incompatibility protein-domain-containing protein</fullName>
    </submittedName>
</protein>
<feature type="domain" description="Heterokaryon incompatibility" evidence="1">
    <location>
        <begin position="60"/>
        <end position="206"/>
    </location>
</feature>
<dbReference type="PANTHER" id="PTHR24148:SF82">
    <property type="entry name" value="HETEROKARYON INCOMPATIBILITY DOMAIN-CONTAINING PROTEIN"/>
    <property type="match status" value="1"/>
</dbReference>
<dbReference type="AlphaFoldDB" id="A0AA40K880"/>
<evidence type="ECO:0000259" key="1">
    <source>
        <dbReference type="Pfam" id="PF06985"/>
    </source>
</evidence>
<reference evidence="2" key="1">
    <citation type="submission" date="2023-06" db="EMBL/GenBank/DDBJ databases">
        <title>Genome-scale phylogeny and comparative genomics of the fungal order Sordariales.</title>
        <authorList>
            <consortium name="Lawrence Berkeley National Laboratory"/>
            <person name="Hensen N."/>
            <person name="Bonometti L."/>
            <person name="Westerberg I."/>
            <person name="Brannstrom I.O."/>
            <person name="Guillou S."/>
            <person name="Cros-Aarteil S."/>
            <person name="Calhoun S."/>
            <person name="Haridas S."/>
            <person name="Kuo A."/>
            <person name="Mondo S."/>
            <person name="Pangilinan J."/>
            <person name="Riley R."/>
            <person name="LaButti K."/>
            <person name="Andreopoulos B."/>
            <person name="Lipzen A."/>
            <person name="Chen C."/>
            <person name="Yanf M."/>
            <person name="Daum C."/>
            <person name="Ng V."/>
            <person name="Clum A."/>
            <person name="Steindorff A."/>
            <person name="Ohm R."/>
            <person name="Martin F."/>
            <person name="Silar P."/>
            <person name="Natvig D."/>
            <person name="Lalanne C."/>
            <person name="Gautier V."/>
            <person name="Ament-velasquez S.L."/>
            <person name="Kruys A."/>
            <person name="Hutchinson M.I."/>
            <person name="Powell A.J."/>
            <person name="Barry K."/>
            <person name="Miller A.N."/>
            <person name="Grigoriev I.V."/>
            <person name="Debuchy R."/>
            <person name="Gladieux P."/>
            <person name="Thoren M.H."/>
            <person name="Johannesson H."/>
        </authorList>
    </citation>
    <scope>NUCLEOTIDE SEQUENCE</scope>
    <source>
        <strain evidence="2">SMH3187-1</strain>
    </source>
</reference>
<dbReference type="Pfam" id="PF06985">
    <property type="entry name" value="HET"/>
    <property type="match status" value="1"/>
</dbReference>
<evidence type="ECO:0000313" key="3">
    <source>
        <dbReference type="Proteomes" id="UP001172155"/>
    </source>
</evidence>
<comment type="caution">
    <text evidence="2">The sequence shown here is derived from an EMBL/GenBank/DDBJ whole genome shotgun (WGS) entry which is preliminary data.</text>
</comment>
<dbReference type="EMBL" id="JAUKUD010000003">
    <property type="protein sequence ID" value="KAK0749012.1"/>
    <property type="molecule type" value="Genomic_DNA"/>
</dbReference>
<organism evidence="2 3">
    <name type="scientific">Schizothecium vesticola</name>
    <dbReference type="NCBI Taxonomy" id="314040"/>
    <lineage>
        <taxon>Eukaryota</taxon>
        <taxon>Fungi</taxon>
        <taxon>Dikarya</taxon>
        <taxon>Ascomycota</taxon>
        <taxon>Pezizomycotina</taxon>
        <taxon>Sordariomycetes</taxon>
        <taxon>Sordariomycetidae</taxon>
        <taxon>Sordariales</taxon>
        <taxon>Schizotheciaceae</taxon>
        <taxon>Schizothecium</taxon>
    </lineage>
</organism>
<gene>
    <name evidence="2" type="ORF">B0T18DRAFT_427209</name>
</gene>
<dbReference type="InterPro" id="IPR052895">
    <property type="entry name" value="HetReg/Transcr_Mod"/>
</dbReference>
<dbReference type="Proteomes" id="UP001172155">
    <property type="component" value="Unassembled WGS sequence"/>
</dbReference>
<accession>A0AA40K880</accession>
<keyword evidence="3" id="KW-1185">Reference proteome</keyword>
<sequence length="313" mass="35410">MSSISSSNKDILASKAPHYAHRPLDNPDATIRLLRLLPRRPFGQIRCELLEAAISDALDYEAVSYTWGPDDFTGLIHIQGKPLPVSKTIEALLYHLSSYTESKVLWIDQICINQADDAEKSSQVPLMRDIYSKATNTIVWLDNVDEPWKARKMLKMIWLQLVYGTVESSLGIIRQQSLNYPHSGGWSQLQNVFANPYFSRVWVVQEVVLSSSITVLASGEPLNWDRLVFFARKMGTHTYGDELLLSPAKGIQDGWAAGLVHTIEMATLREEIQDRWNIPLAREPESLLSLFSDLRSTLPVDRLYGLISLFPPE</sequence>
<dbReference type="InterPro" id="IPR010730">
    <property type="entry name" value="HET"/>
</dbReference>
<name>A0AA40K880_9PEZI</name>
<dbReference type="PANTHER" id="PTHR24148">
    <property type="entry name" value="ANKYRIN REPEAT DOMAIN-CONTAINING PROTEIN 39 HOMOLOG-RELATED"/>
    <property type="match status" value="1"/>
</dbReference>
<evidence type="ECO:0000313" key="2">
    <source>
        <dbReference type="EMBL" id="KAK0749012.1"/>
    </source>
</evidence>